<dbReference type="Gene3D" id="2.40.50.100">
    <property type="match status" value="2"/>
</dbReference>
<evidence type="ECO:0000256" key="2">
    <source>
        <dbReference type="ARBA" id="ARBA00009477"/>
    </source>
</evidence>
<feature type="coiled-coil region" evidence="4">
    <location>
        <begin position="325"/>
        <end position="352"/>
    </location>
</feature>
<dbReference type="InterPro" id="IPR058636">
    <property type="entry name" value="Beta-barrel_YknX"/>
</dbReference>
<dbReference type="GO" id="GO:0022857">
    <property type="term" value="F:transmembrane transporter activity"/>
    <property type="evidence" value="ECO:0007669"/>
    <property type="project" value="InterPro"/>
</dbReference>
<dbReference type="PANTHER" id="PTHR32347">
    <property type="entry name" value="EFFLUX SYSTEM COMPONENT YKNX-RELATED"/>
    <property type="match status" value="1"/>
</dbReference>
<gene>
    <name evidence="9" type="ORF">SYNTR_1875</name>
</gene>
<keyword evidence="6" id="KW-1133">Transmembrane helix</keyword>
<reference evidence="10" key="1">
    <citation type="journal article" date="2019" name="Microbiology">
        <title>Complete Genome Sequence of an Uncultured Bacterium of the Candidate Phylum Bipolaricaulota.</title>
        <authorList>
            <person name="Kadnikov V.V."/>
            <person name="Mardanov A.V."/>
            <person name="Beletsky A.V."/>
            <person name="Frank Y.A."/>
            <person name="Karnachuk O.V."/>
            <person name="Ravin N.V."/>
        </authorList>
    </citation>
    <scope>NUCLEOTIDE SEQUENCE [LARGE SCALE GENOMIC DNA]</scope>
</reference>
<evidence type="ECO:0000313" key="9">
    <source>
        <dbReference type="EMBL" id="QGU00469.1"/>
    </source>
</evidence>
<dbReference type="GO" id="GO:0030313">
    <property type="term" value="C:cell envelope"/>
    <property type="evidence" value="ECO:0007669"/>
    <property type="project" value="UniProtKB-SubCell"/>
</dbReference>
<feature type="domain" description="YknX-like beta-barrel" evidence="8">
    <location>
        <begin position="388"/>
        <end position="459"/>
    </location>
</feature>
<evidence type="ECO:0000256" key="3">
    <source>
        <dbReference type="ARBA" id="ARBA00023054"/>
    </source>
</evidence>
<organism evidence="9 10">
    <name type="scientific">Candidatus Syntrophocurvum alkaliphilum</name>
    <dbReference type="NCBI Taxonomy" id="2293317"/>
    <lineage>
        <taxon>Bacteria</taxon>
        <taxon>Bacillati</taxon>
        <taxon>Bacillota</taxon>
        <taxon>Clostridia</taxon>
        <taxon>Eubacteriales</taxon>
        <taxon>Syntrophomonadaceae</taxon>
        <taxon>Candidatus Syntrophocurvum</taxon>
    </lineage>
</organism>
<comment type="similarity">
    <text evidence="2">Belongs to the membrane fusion protein (MFP) (TC 8.A.1) family.</text>
</comment>
<keyword evidence="6" id="KW-0472">Membrane</keyword>
<name>A0A6I6DIA3_9FIRM</name>
<dbReference type="InterPro" id="IPR050465">
    <property type="entry name" value="UPF0194_transport"/>
</dbReference>
<dbReference type="RefSeq" id="WP_156204247.1">
    <property type="nucleotide sequence ID" value="NZ_CP046457.1"/>
</dbReference>
<evidence type="ECO:0000256" key="1">
    <source>
        <dbReference type="ARBA" id="ARBA00004196"/>
    </source>
</evidence>
<keyword evidence="3 4" id="KW-0175">Coiled coil</keyword>
<dbReference type="OrthoDB" id="1725043at2"/>
<dbReference type="Gene3D" id="2.40.420.20">
    <property type="match status" value="1"/>
</dbReference>
<proteinExistence type="inferred from homology"/>
<dbReference type="Pfam" id="PF25990">
    <property type="entry name" value="Beta-barrel_YknX"/>
    <property type="match status" value="1"/>
</dbReference>
<dbReference type="NCBIfam" id="TIGR01730">
    <property type="entry name" value="RND_mfp"/>
    <property type="match status" value="1"/>
</dbReference>
<keyword evidence="6" id="KW-0812">Transmembrane</keyword>
<feature type="transmembrane region" description="Helical" evidence="6">
    <location>
        <begin position="5"/>
        <end position="23"/>
    </location>
</feature>
<dbReference type="AlphaFoldDB" id="A0A6I6DIA3"/>
<dbReference type="InterPro" id="IPR006143">
    <property type="entry name" value="RND_pump_MFP"/>
</dbReference>
<evidence type="ECO:0000259" key="8">
    <source>
        <dbReference type="Pfam" id="PF25990"/>
    </source>
</evidence>
<protein>
    <submittedName>
        <fullName evidence="9">Uncharacterized protein</fullName>
    </submittedName>
</protein>
<dbReference type="InterPro" id="IPR058627">
    <property type="entry name" value="MdtA-like_C"/>
</dbReference>
<dbReference type="GO" id="GO:0016020">
    <property type="term" value="C:membrane"/>
    <property type="evidence" value="ECO:0007669"/>
    <property type="project" value="InterPro"/>
</dbReference>
<evidence type="ECO:0000256" key="4">
    <source>
        <dbReference type="SAM" id="Coils"/>
    </source>
</evidence>
<feature type="domain" description="Multidrug resistance protein MdtA-like C-terminal permuted SH3" evidence="7">
    <location>
        <begin position="466"/>
        <end position="523"/>
    </location>
</feature>
<sequence>MNQRMIAILIVIFIVAGGGFYIYKQLVDSLHTEVQGPVYATSEVTRGDIHVGVETTGRLDPSSGGAIRVSDALREARVNELIIDEVMFSEGDEVGRQETVVRLLAPGLDDDVVELQNQIRRERESLANLTGVSEAELMSIDPARGVTISAPIDGRVQELDLDEGEEVSQGQTIARVVDASTYTLILNLYQAEYEMVEEDQSVVLRFPYFGGLQDGVITNISSNPVPYKRNEDDEFALGFAYEVEVEGENPGLVQKGMRVEVGVEQENGGTYYFGNATTVDGFLDEQRVFSSTEGIVAEVHASNMAEVKEGDPIITLAGSDVEDTIRNRLDKIRELESDLRQLNSAVDRLNVTSPMEGILARINNEEGDSVNPGDYIGNVYQTSQMSMMTTVDDIDVLHISQEAPVRVMVDALPDEVFEGEVRDISTQWSGDGEATNFRVFIEVKGGAELRPGMQARAHIDAGSAEDVLLVPIEAVFQEESRYRVEVLDEENIPSVVTVEIGLMNDRYAEIESGLEEGDIVITGSSSDLLPTQDVEQGGTLMPETTPDEDGDE</sequence>
<accession>A0A6I6DIA3</accession>
<evidence type="ECO:0000256" key="5">
    <source>
        <dbReference type="SAM" id="MobiDB-lite"/>
    </source>
</evidence>
<dbReference type="Gene3D" id="2.40.30.170">
    <property type="match status" value="1"/>
</dbReference>
<evidence type="ECO:0000313" key="10">
    <source>
        <dbReference type="Proteomes" id="UP000426444"/>
    </source>
</evidence>
<dbReference type="Proteomes" id="UP000426444">
    <property type="component" value="Chromosome"/>
</dbReference>
<dbReference type="KEGG" id="salq:SYNTR_1875"/>
<dbReference type="EMBL" id="CP046457">
    <property type="protein sequence ID" value="QGU00469.1"/>
    <property type="molecule type" value="Genomic_DNA"/>
</dbReference>
<dbReference type="Pfam" id="PF25967">
    <property type="entry name" value="RND-MFP_C"/>
    <property type="match status" value="1"/>
</dbReference>
<evidence type="ECO:0000256" key="6">
    <source>
        <dbReference type="SAM" id="Phobius"/>
    </source>
</evidence>
<dbReference type="SUPFAM" id="SSF111369">
    <property type="entry name" value="HlyD-like secretion proteins"/>
    <property type="match status" value="1"/>
</dbReference>
<comment type="subcellular location">
    <subcellularLocation>
        <location evidence="1">Cell envelope</location>
    </subcellularLocation>
</comment>
<evidence type="ECO:0000259" key="7">
    <source>
        <dbReference type="Pfam" id="PF25967"/>
    </source>
</evidence>
<feature type="region of interest" description="Disordered" evidence="5">
    <location>
        <begin position="524"/>
        <end position="552"/>
    </location>
</feature>
<keyword evidence="10" id="KW-1185">Reference proteome</keyword>